<comment type="caution">
    <text evidence="10">The sequence shown here is derived from an EMBL/GenBank/DDBJ whole genome shotgun (WGS) entry which is preliminary data.</text>
</comment>
<protein>
    <submittedName>
        <fullName evidence="10">Competence protein ComEC</fullName>
    </submittedName>
</protein>
<comment type="subcellular location">
    <subcellularLocation>
        <location evidence="1">Cell membrane</location>
        <topology evidence="1">Multi-pass membrane protein</topology>
    </subcellularLocation>
</comment>
<gene>
    <name evidence="10" type="ORF">DFR31_0286</name>
</gene>
<evidence type="ECO:0000256" key="1">
    <source>
        <dbReference type="ARBA" id="ARBA00004651"/>
    </source>
</evidence>
<evidence type="ECO:0000256" key="6">
    <source>
        <dbReference type="SAM" id="MobiDB-lite"/>
    </source>
</evidence>
<name>A0A498CBC7_9GAMM</name>
<feature type="transmembrane region" description="Helical" evidence="7">
    <location>
        <begin position="344"/>
        <end position="359"/>
    </location>
</feature>
<evidence type="ECO:0000313" key="11">
    <source>
        <dbReference type="Proteomes" id="UP000275461"/>
    </source>
</evidence>
<evidence type="ECO:0000259" key="9">
    <source>
        <dbReference type="Pfam" id="PF13567"/>
    </source>
</evidence>
<dbReference type="Pfam" id="PF03772">
    <property type="entry name" value="Competence"/>
    <property type="match status" value="1"/>
</dbReference>
<dbReference type="InterPro" id="IPR025405">
    <property type="entry name" value="DUF4131"/>
</dbReference>
<dbReference type="GO" id="GO:0005886">
    <property type="term" value="C:plasma membrane"/>
    <property type="evidence" value="ECO:0007669"/>
    <property type="project" value="UniProtKB-SubCell"/>
</dbReference>
<keyword evidence="5 7" id="KW-0472">Membrane</keyword>
<feature type="region of interest" description="Disordered" evidence="6">
    <location>
        <begin position="722"/>
        <end position="748"/>
    </location>
</feature>
<organism evidence="10 11">
    <name type="scientific">Alkalispirillum mobile</name>
    <dbReference type="NCBI Taxonomy" id="85925"/>
    <lineage>
        <taxon>Bacteria</taxon>
        <taxon>Pseudomonadati</taxon>
        <taxon>Pseudomonadota</taxon>
        <taxon>Gammaproteobacteria</taxon>
        <taxon>Chromatiales</taxon>
        <taxon>Ectothiorhodospiraceae</taxon>
        <taxon>Alkalispirillum</taxon>
    </lineage>
</organism>
<feature type="domain" description="ComEC/Rec2-related protein" evidence="8">
    <location>
        <begin position="214"/>
        <end position="478"/>
    </location>
</feature>
<evidence type="ECO:0000256" key="7">
    <source>
        <dbReference type="SAM" id="Phobius"/>
    </source>
</evidence>
<evidence type="ECO:0000259" key="8">
    <source>
        <dbReference type="Pfam" id="PF03772"/>
    </source>
</evidence>
<evidence type="ECO:0000256" key="3">
    <source>
        <dbReference type="ARBA" id="ARBA00022692"/>
    </source>
</evidence>
<evidence type="ECO:0000256" key="2">
    <source>
        <dbReference type="ARBA" id="ARBA00022475"/>
    </source>
</evidence>
<dbReference type="AlphaFoldDB" id="A0A498CBC7"/>
<dbReference type="PANTHER" id="PTHR30619">
    <property type="entry name" value="DNA INTERNALIZATION/COMPETENCE PROTEIN COMEC/REC2"/>
    <property type="match status" value="1"/>
</dbReference>
<dbReference type="NCBIfam" id="TIGR00360">
    <property type="entry name" value="ComEC_N-term"/>
    <property type="match status" value="1"/>
</dbReference>
<feature type="transmembrane region" description="Helical" evidence="7">
    <location>
        <begin position="402"/>
        <end position="423"/>
    </location>
</feature>
<keyword evidence="11" id="KW-1185">Reference proteome</keyword>
<reference evidence="10 11" key="1">
    <citation type="submission" date="2018-10" db="EMBL/GenBank/DDBJ databases">
        <title>Genomic Encyclopedia of Type Strains, Phase IV (KMG-IV): sequencing the most valuable type-strain genomes for metagenomic binning, comparative biology and taxonomic classification.</title>
        <authorList>
            <person name="Goeker M."/>
        </authorList>
    </citation>
    <scope>NUCLEOTIDE SEQUENCE [LARGE SCALE GENOMIC DNA]</scope>
    <source>
        <strain evidence="10 11">DSM 12769</strain>
    </source>
</reference>
<evidence type="ECO:0000313" key="10">
    <source>
        <dbReference type="EMBL" id="RLK50390.1"/>
    </source>
</evidence>
<dbReference type="Pfam" id="PF13567">
    <property type="entry name" value="DUF4131"/>
    <property type="match status" value="1"/>
</dbReference>
<feature type="transmembrane region" description="Helical" evidence="7">
    <location>
        <begin position="238"/>
        <end position="264"/>
    </location>
</feature>
<feature type="transmembrane region" description="Helical" evidence="7">
    <location>
        <begin position="271"/>
        <end position="291"/>
    </location>
</feature>
<feature type="transmembrane region" description="Helical" evidence="7">
    <location>
        <begin position="430"/>
        <end position="450"/>
    </location>
</feature>
<accession>A0A498CBC7</accession>
<dbReference type="InterPro" id="IPR004477">
    <property type="entry name" value="ComEC_N"/>
</dbReference>
<dbReference type="Proteomes" id="UP000275461">
    <property type="component" value="Unassembled WGS sequence"/>
</dbReference>
<feature type="transmembrane region" description="Helical" evidence="7">
    <location>
        <begin position="371"/>
        <end position="390"/>
    </location>
</feature>
<dbReference type="RefSeq" id="WP_121440881.1">
    <property type="nucleotide sequence ID" value="NZ_RCDA01000001.1"/>
</dbReference>
<feature type="domain" description="DUF4131" evidence="9">
    <location>
        <begin position="20"/>
        <end position="175"/>
    </location>
</feature>
<keyword evidence="2" id="KW-1003">Cell membrane</keyword>
<sequence>MHAGLPGFALGIIGWQHASSLPDWPWWIGIALGSGLLLLANPVARLLGGIALGVCWAGLHAQIGLDHRLPVALDGEDLVITGRVVGLPEHHGHRTRFLLAPDTAEDLSGQPLEGPLPRRIRLSGYGLAKPPGAGERWQLTVRLRPPGGTLNPGGFDFERWLHQQRLDATGYVRDAPPPARLQSGQGLHAWREQVAERVRAQLPGDETAALLPALAVADRSDMTTRQWEVVSATGTGHLLAISGLHIGLVAGFGFLLGGLAWCAVPGLTARIPARLAGAVVASLLATSYAALAGFTLPTRRALIMLCVGLGALWLRRRPGSWHALLIALAAVLALDPLAPLGPGFWLSFGAVAIILVLVAQRGRTAGWLGALRMHALISLAILPVIGVWFGELPLVSAPANMLAIPVVAMLVVPPLLLSLPLLWPAPWLAGLLLSWSHGVLDGLMGVLVWMADHGQLGASAIAATGLWVAGLGAALLLLPRGWPGRWLGVPLLALPVLATPVTPQVVDDPQVTILDAGQGLVSVVTVGDQALVYGTGARLGPRTVVAERTLIPWLETQGLSPRYLVPGGEGGAWTGGLSTLQQHFPGAETITTCDTPVPDMPGVVLAPAGQGCDLQITLGDRRALLTAREEPAGEQAGAPWAAIVAPEGYFSAADGDGAAPPPLTVVYPVTREQARLNHVREAARHHHHPGVAGALTLSAAGRKGLALTCFIAGEGRHYHRPWATSRQSDVPARHPVNPLSSRPCHPGQ</sequence>
<evidence type="ECO:0000256" key="5">
    <source>
        <dbReference type="ARBA" id="ARBA00023136"/>
    </source>
</evidence>
<proteinExistence type="predicted"/>
<dbReference type="InterPro" id="IPR052159">
    <property type="entry name" value="Competence_DNA_uptake"/>
</dbReference>
<dbReference type="OrthoDB" id="9761531at2"/>
<evidence type="ECO:0000256" key="4">
    <source>
        <dbReference type="ARBA" id="ARBA00022989"/>
    </source>
</evidence>
<feature type="transmembrane region" description="Helical" evidence="7">
    <location>
        <begin position="456"/>
        <end position="478"/>
    </location>
</feature>
<keyword evidence="3 7" id="KW-0812">Transmembrane</keyword>
<dbReference type="PANTHER" id="PTHR30619:SF1">
    <property type="entry name" value="RECOMBINATION PROTEIN 2"/>
    <property type="match status" value="1"/>
</dbReference>
<dbReference type="EMBL" id="RCDA01000001">
    <property type="protein sequence ID" value="RLK50390.1"/>
    <property type="molecule type" value="Genomic_DNA"/>
</dbReference>
<keyword evidence="4 7" id="KW-1133">Transmembrane helix</keyword>